<sequence length="72" mass="7913">MRAFIYPTMAAGDRPEGHIIGADVYDHQSPPLEPQACRVDVCSHVQNVLLNTRHVESGSRYTGSLQAAINSY</sequence>
<name>A0AAN8AYV7_9TELE</name>
<protein>
    <submittedName>
        <fullName evidence="1">Uncharacterized protein</fullName>
    </submittedName>
</protein>
<reference evidence="1 2" key="1">
    <citation type="journal article" date="2023" name="Mol. Biol. Evol.">
        <title>Genomics of Secondarily Temperate Adaptation in the Only Non-Antarctic Icefish.</title>
        <authorList>
            <person name="Rivera-Colon A.G."/>
            <person name="Rayamajhi N."/>
            <person name="Minhas B.F."/>
            <person name="Madrigal G."/>
            <person name="Bilyk K.T."/>
            <person name="Yoon V."/>
            <person name="Hune M."/>
            <person name="Gregory S."/>
            <person name="Cheng C.H.C."/>
            <person name="Catchen J.M."/>
        </authorList>
    </citation>
    <scope>NUCLEOTIDE SEQUENCE [LARGE SCALE GENOMIC DNA]</scope>
    <source>
        <strain evidence="1">JC2023a</strain>
    </source>
</reference>
<comment type="caution">
    <text evidence="1">The sequence shown here is derived from an EMBL/GenBank/DDBJ whole genome shotgun (WGS) entry which is preliminary data.</text>
</comment>
<proteinExistence type="predicted"/>
<organism evidence="1 2">
    <name type="scientific">Champsocephalus esox</name>
    <name type="common">pike icefish</name>
    <dbReference type="NCBI Taxonomy" id="159716"/>
    <lineage>
        <taxon>Eukaryota</taxon>
        <taxon>Metazoa</taxon>
        <taxon>Chordata</taxon>
        <taxon>Craniata</taxon>
        <taxon>Vertebrata</taxon>
        <taxon>Euteleostomi</taxon>
        <taxon>Actinopterygii</taxon>
        <taxon>Neopterygii</taxon>
        <taxon>Teleostei</taxon>
        <taxon>Neoteleostei</taxon>
        <taxon>Acanthomorphata</taxon>
        <taxon>Eupercaria</taxon>
        <taxon>Perciformes</taxon>
        <taxon>Notothenioidei</taxon>
        <taxon>Channichthyidae</taxon>
        <taxon>Champsocephalus</taxon>
    </lineage>
</organism>
<evidence type="ECO:0000313" key="2">
    <source>
        <dbReference type="Proteomes" id="UP001335648"/>
    </source>
</evidence>
<keyword evidence="2" id="KW-1185">Reference proteome</keyword>
<dbReference type="EMBL" id="JAULUE010002069">
    <property type="protein sequence ID" value="KAK5874823.1"/>
    <property type="molecule type" value="Genomic_DNA"/>
</dbReference>
<dbReference type="AlphaFoldDB" id="A0AAN8AYV7"/>
<accession>A0AAN8AYV7</accession>
<evidence type="ECO:0000313" key="1">
    <source>
        <dbReference type="EMBL" id="KAK5874823.1"/>
    </source>
</evidence>
<gene>
    <name evidence="1" type="ORF">CesoFtcFv8_027374</name>
</gene>
<dbReference type="Proteomes" id="UP001335648">
    <property type="component" value="Unassembled WGS sequence"/>
</dbReference>